<sequence length="286" mass="33139">MLTIIKPLNNNIVLAKSADTNDEIILFGKGIGFKKKTGDLIDLSSAEKVFHPKKNEKNIQTSKLLEDISTEVLIVTEKIVSLGEKQLKGKLNHSILLSLADHIQFAIERDKDLIEDNPLQYEVPYLYSTEYKIGKMALEIIREDLGISLPEMEASFIALHFVNAQGDSNSMENTMQSIKLIKNVIYIIEQFYEIELDKTTITYSRFVTHLRYLIARQKMNNNNTDDVPMDDDQFSEIIREQYMRSYACALLIKEMIKKEFQWQVTDDEIVYLVIYIERLVEENKKS</sequence>
<dbReference type="InterPro" id="IPR036634">
    <property type="entry name" value="PRD_sf"/>
</dbReference>
<dbReference type="Gene3D" id="2.30.24.10">
    <property type="entry name" value="CAT RNA-binding domain"/>
    <property type="match status" value="1"/>
</dbReference>
<dbReference type="PROSITE" id="PS51372">
    <property type="entry name" value="PRD_2"/>
    <property type="match status" value="2"/>
</dbReference>
<keyword evidence="4" id="KW-1185">Reference proteome</keyword>
<reference evidence="3 4" key="1">
    <citation type="submission" date="2020-01" db="EMBL/GenBank/DDBJ databases">
        <title>A novel Bacillus sp. from Pasinler.</title>
        <authorList>
            <person name="Adiguzel A."/>
            <person name="Ay H."/>
            <person name="Baltaci M.O."/>
        </authorList>
    </citation>
    <scope>NUCLEOTIDE SEQUENCE [LARGE SCALE GENOMIC DNA]</scope>
    <source>
        <strain evidence="3 4">P1</strain>
    </source>
</reference>
<comment type="caution">
    <text evidence="3">The sequence shown here is derived from an EMBL/GenBank/DDBJ whole genome shotgun (WGS) entry which is preliminary data.</text>
</comment>
<name>A0ABX0A9N2_9BACI</name>
<evidence type="ECO:0000313" key="4">
    <source>
        <dbReference type="Proteomes" id="UP000743899"/>
    </source>
</evidence>
<protein>
    <submittedName>
        <fullName evidence="3">PRD domain-containing protein</fullName>
    </submittedName>
</protein>
<dbReference type="Gene3D" id="1.10.1790.10">
    <property type="entry name" value="PRD domain"/>
    <property type="match status" value="2"/>
</dbReference>
<evidence type="ECO:0000256" key="1">
    <source>
        <dbReference type="ARBA" id="ARBA00022737"/>
    </source>
</evidence>
<dbReference type="Pfam" id="PF03123">
    <property type="entry name" value="CAT_RBD"/>
    <property type="match status" value="1"/>
</dbReference>
<dbReference type="PANTHER" id="PTHR30185">
    <property type="entry name" value="CRYPTIC BETA-GLUCOSIDE BGL OPERON ANTITERMINATOR"/>
    <property type="match status" value="1"/>
</dbReference>
<dbReference type="SUPFAM" id="SSF63520">
    <property type="entry name" value="PTS-regulatory domain, PRD"/>
    <property type="match status" value="2"/>
</dbReference>
<dbReference type="Pfam" id="PF00874">
    <property type="entry name" value="PRD"/>
    <property type="match status" value="2"/>
</dbReference>
<dbReference type="InterPro" id="IPR050661">
    <property type="entry name" value="BglG_antiterminators"/>
</dbReference>
<dbReference type="RefSeq" id="WP_161921758.1">
    <property type="nucleotide sequence ID" value="NZ_JAACYS010000094.1"/>
</dbReference>
<evidence type="ECO:0000259" key="2">
    <source>
        <dbReference type="PROSITE" id="PS51372"/>
    </source>
</evidence>
<proteinExistence type="predicted"/>
<dbReference type="PANTHER" id="PTHR30185:SF15">
    <property type="entry name" value="CRYPTIC BETA-GLUCOSIDE BGL OPERON ANTITERMINATOR"/>
    <property type="match status" value="1"/>
</dbReference>
<dbReference type="InterPro" id="IPR036650">
    <property type="entry name" value="CAT_RNA-bd_dom_sf"/>
</dbReference>
<accession>A0ABX0A9N2</accession>
<evidence type="ECO:0000313" key="3">
    <source>
        <dbReference type="EMBL" id="NCU18930.1"/>
    </source>
</evidence>
<keyword evidence="1" id="KW-0677">Repeat</keyword>
<dbReference type="Proteomes" id="UP000743899">
    <property type="component" value="Unassembled WGS sequence"/>
</dbReference>
<feature type="domain" description="PRD" evidence="2">
    <location>
        <begin position="67"/>
        <end position="171"/>
    </location>
</feature>
<dbReference type="InterPro" id="IPR004341">
    <property type="entry name" value="CAT_RNA-bd_dom"/>
</dbReference>
<gene>
    <name evidence="3" type="ORF">GW534_14740</name>
</gene>
<dbReference type="EMBL" id="JAACYS010000094">
    <property type="protein sequence ID" value="NCU18930.1"/>
    <property type="molecule type" value="Genomic_DNA"/>
</dbReference>
<dbReference type="InterPro" id="IPR011608">
    <property type="entry name" value="PRD"/>
</dbReference>
<organism evidence="3 4">
    <name type="scientific">Pallidibacillus pasinlerensis</name>
    <dbReference type="NCBI Taxonomy" id="2703818"/>
    <lineage>
        <taxon>Bacteria</taxon>
        <taxon>Bacillati</taxon>
        <taxon>Bacillota</taxon>
        <taxon>Bacilli</taxon>
        <taxon>Bacillales</taxon>
        <taxon>Bacillaceae</taxon>
        <taxon>Pallidibacillus</taxon>
    </lineage>
</organism>
<dbReference type="SUPFAM" id="SSF50151">
    <property type="entry name" value="SacY-like RNA-binding domain"/>
    <property type="match status" value="1"/>
</dbReference>
<feature type="domain" description="PRD" evidence="2">
    <location>
        <begin position="172"/>
        <end position="286"/>
    </location>
</feature>
<dbReference type="SMART" id="SM01061">
    <property type="entry name" value="CAT_RBD"/>
    <property type="match status" value="1"/>
</dbReference>